<evidence type="ECO:0000256" key="1">
    <source>
        <dbReference type="SAM" id="MobiDB-lite"/>
    </source>
</evidence>
<reference evidence="3 4" key="1">
    <citation type="submission" date="2024-10" db="EMBL/GenBank/DDBJ databases">
        <authorList>
            <person name="Topkara A.R."/>
            <person name="Saygin H."/>
        </authorList>
    </citation>
    <scope>NUCLEOTIDE SEQUENCE [LARGE SCALE GENOMIC DNA]</scope>
    <source>
        <strain evidence="3 4">M3C6</strain>
    </source>
</reference>
<dbReference type="Pfam" id="PF01381">
    <property type="entry name" value="HTH_3"/>
    <property type="match status" value="1"/>
</dbReference>
<feature type="domain" description="HTH cro/C1-type" evidence="2">
    <location>
        <begin position="32"/>
        <end position="86"/>
    </location>
</feature>
<evidence type="ECO:0000313" key="4">
    <source>
        <dbReference type="Proteomes" id="UP001603978"/>
    </source>
</evidence>
<dbReference type="Proteomes" id="UP001603978">
    <property type="component" value="Unassembled WGS sequence"/>
</dbReference>
<dbReference type="RefSeq" id="WP_393166126.1">
    <property type="nucleotide sequence ID" value="NZ_JBICRM010000008.1"/>
</dbReference>
<dbReference type="InterPro" id="IPR001387">
    <property type="entry name" value="Cro/C1-type_HTH"/>
</dbReference>
<proteinExistence type="predicted"/>
<protein>
    <submittedName>
        <fullName evidence="3">Helix-turn-helix transcriptional regulator</fullName>
    </submittedName>
</protein>
<accession>A0ABW7ABQ8</accession>
<name>A0ABW7ABQ8_9ACTN</name>
<dbReference type="Gene3D" id="1.10.260.40">
    <property type="entry name" value="lambda repressor-like DNA-binding domains"/>
    <property type="match status" value="1"/>
</dbReference>
<dbReference type="SMART" id="SM00530">
    <property type="entry name" value="HTH_XRE"/>
    <property type="match status" value="1"/>
</dbReference>
<evidence type="ECO:0000259" key="2">
    <source>
        <dbReference type="PROSITE" id="PS50943"/>
    </source>
</evidence>
<dbReference type="InterPro" id="IPR043917">
    <property type="entry name" value="DUF5753"/>
</dbReference>
<keyword evidence="4" id="KW-1185">Reference proteome</keyword>
<gene>
    <name evidence="3" type="ORF">ACFLIM_16440</name>
</gene>
<dbReference type="Pfam" id="PF19054">
    <property type="entry name" value="DUF5753"/>
    <property type="match status" value="1"/>
</dbReference>
<dbReference type="InterPro" id="IPR010982">
    <property type="entry name" value="Lambda_DNA-bd_dom_sf"/>
</dbReference>
<comment type="caution">
    <text evidence="3">The sequence shown here is derived from an EMBL/GenBank/DDBJ whole genome shotgun (WGS) entry which is preliminary data.</text>
</comment>
<dbReference type="EMBL" id="JBICRM010000008">
    <property type="protein sequence ID" value="MFG1704776.1"/>
    <property type="molecule type" value="Genomic_DNA"/>
</dbReference>
<sequence>MVPPTAPCRRPKCPQKSLDPDASPAARFGYELRRHREAKGMTQAEVGERTGFAPTTIGAYELGTRRPHLDLAQACEEVFGLEPGAMVKWLPQEPAQAAPKWFGPWKLRERSARAIYTWEPVIVTGLLQTREYAATILGNRPGKIPAQIQEEVEARLERQAILARDEPVLLWAFMDESILYRPIASEAITRQQLEHLVEMSERPNITIQILPHRAMSAIGVDGAFALAQIPGEPDAAYIEGCLYGQIRDTGEDVDILKRRMDQIRSEVHSHRISIELIKKRLEEEWTWS</sequence>
<evidence type="ECO:0000313" key="3">
    <source>
        <dbReference type="EMBL" id="MFG1704776.1"/>
    </source>
</evidence>
<dbReference type="SUPFAM" id="SSF47413">
    <property type="entry name" value="lambda repressor-like DNA-binding domains"/>
    <property type="match status" value="1"/>
</dbReference>
<dbReference type="CDD" id="cd00093">
    <property type="entry name" value="HTH_XRE"/>
    <property type="match status" value="1"/>
</dbReference>
<organism evidence="3 4">
    <name type="scientific">Nonomuraea marmarensis</name>
    <dbReference type="NCBI Taxonomy" id="3351344"/>
    <lineage>
        <taxon>Bacteria</taxon>
        <taxon>Bacillati</taxon>
        <taxon>Actinomycetota</taxon>
        <taxon>Actinomycetes</taxon>
        <taxon>Streptosporangiales</taxon>
        <taxon>Streptosporangiaceae</taxon>
        <taxon>Nonomuraea</taxon>
    </lineage>
</organism>
<feature type="region of interest" description="Disordered" evidence="1">
    <location>
        <begin position="1"/>
        <end position="24"/>
    </location>
</feature>
<dbReference type="PROSITE" id="PS50943">
    <property type="entry name" value="HTH_CROC1"/>
    <property type="match status" value="1"/>
</dbReference>